<evidence type="ECO:0000256" key="4">
    <source>
        <dbReference type="ARBA" id="ARBA00023136"/>
    </source>
</evidence>
<keyword evidence="6" id="KW-1185">Reference proteome</keyword>
<accession>A0A1B0EXK4</accession>
<dbReference type="GO" id="GO:0016020">
    <property type="term" value="C:membrane"/>
    <property type="evidence" value="ECO:0007669"/>
    <property type="project" value="UniProtKB-SubCell"/>
</dbReference>
<dbReference type="GO" id="GO:0035151">
    <property type="term" value="P:regulation of tube size, open tracheal system"/>
    <property type="evidence" value="ECO:0007669"/>
    <property type="project" value="TreeGrafter"/>
</dbReference>
<dbReference type="PANTHER" id="PTHR21284">
    <property type="entry name" value="EG:80H7.2 PROTEIN"/>
    <property type="match status" value="1"/>
</dbReference>
<keyword evidence="3" id="KW-1133">Transmembrane helix</keyword>
<evidence type="ECO:0000313" key="6">
    <source>
        <dbReference type="Proteomes" id="UP000092462"/>
    </source>
</evidence>
<dbReference type="Gene3D" id="1.20.140.150">
    <property type="match status" value="1"/>
</dbReference>
<organism evidence="5 6">
    <name type="scientific">Phlebotomus papatasi</name>
    <name type="common">Sandfly</name>
    <dbReference type="NCBI Taxonomy" id="29031"/>
    <lineage>
        <taxon>Eukaryota</taxon>
        <taxon>Metazoa</taxon>
        <taxon>Ecdysozoa</taxon>
        <taxon>Arthropoda</taxon>
        <taxon>Hexapoda</taxon>
        <taxon>Insecta</taxon>
        <taxon>Pterygota</taxon>
        <taxon>Neoptera</taxon>
        <taxon>Endopterygota</taxon>
        <taxon>Diptera</taxon>
        <taxon>Nematocera</taxon>
        <taxon>Psychodoidea</taxon>
        <taxon>Psychodidae</taxon>
        <taxon>Phlebotomus</taxon>
        <taxon>Phlebotomus</taxon>
    </lineage>
</organism>
<evidence type="ECO:0008006" key="7">
    <source>
        <dbReference type="Google" id="ProtNLM"/>
    </source>
</evidence>
<reference evidence="5" key="1">
    <citation type="submission" date="2022-08" db="UniProtKB">
        <authorList>
            <consortium name="EnsemblMetazoa"/>
        </authorList>
    </citation>
    <scope>IDENTIFICATION</scope>
    <source>
        <strain evidence="5">Israel</strain>
    </source>
</reference>
<dbReference type="EMBL" id="AJVK01033107">
    <property type="status" value="NOT_ANNOTATED_CDS"/>
    <property type="molecule type" value="Genomic_DNA"/>
</dbReference>
<dbReference type="InterPro" id="IPR004031">
    <property type="entry name" value="PMP22/EMP/MP20/Claudin"/>
</dbReference>
<protein>
    <recommendedName>
        <fullName evidence="7">Major facilitator superfamily (MFS) profile domain-containing protein</fullName>
    </recommendedName>
</protein>
<evidence type="ECO:0000256" key="1">
    <source>
        <dbReference type="ARBA" id="ARBA00004141"/>
    </source>
</evidence>
<dbReference type="VEuPathDB" id="VectorBase:PPAI006467"/>
<dbReference type="GO" id="GO:0005918">
    <property type="term" value="C:septate junction"/>
    <property type="evidence" value="ECO:0007669"/>
    <property type="project" value="TreeGrafter"/>
</dbReference>
<evidence type="ECO:0000256" key="3">
    <source>
        <dbReference type="ARBA" id="ARBA00022989"/>
    </source>
</evidence>
<dbReference type="PANTHER" id="PTHR21284:SF11">
    <property type="entry name" value="KUNE-KUNE"/>
    <property type="match status" value="1"/>
</dbReference>
<keyword evidence="2" id="KW-0812">Transmembrane</keyword>
<name>A0A1B0EXK4_PHLPP</name>
<evidence type="ECO:0000256" key="2">
    <source>
        <dbReference type="ARBA" id="ARBA00022692"/>
    </source>
</evidence>
<dbReference type="VEuPathDB" id="VectorBase:PPAPM1_011304"/>
<comment type="subcellular location">
    <subcellularLocation>
        <location evidence="1">Membrane</location>
        <topology evidence="1">Multi-pass membrane protein</topology>
    </subcellularLocation>
</comment>
<dbReference type="AlphaFoldDB" id="A0A1B0EXK4"/>
<dbReference type="Proteomes" id="UP000092462">
    <property type="component" value="Unassembled WGS sequence"/>
</dbReference>
<keyword evidence="4" id="KW-0472">Membrane</keyword>
<dbReference type="GO" id="GO:0019991">
    <property type="term" value="P:septate junction assembly"/>
    <property type="evidence" value="ECO:0007669"/>
    <property type="project" value="TreeGrafter"/>
</dbReference>
<sequence>MLLLTNGAVQVIGAICGLIAVITFGARGDGRDWMPNWEHNNMGWAFALAVLGTMILFPAGILFLIEARKIKYKRLNEIGTREASSYSMDDRKMRPGASGHTDI</sequence>
<proteinExistence type="predicted"/>
<evidence type="ECO:0000313" key="5">
    <source>
        <dbReference type="EnsemblMetazoa" id="PPAI006467-PA"/>
    </source>
</evidence>
<dbReference type="EnsemblMetazoa" id="PPAI006467-RA">
    <property type="protein sequence ID" value="PPAI006467-PA"/>
    <property type="gene ID" value="PPAI006467"/>
</dbReference>
<dbReference type="Pfam" id="PF13903">
    <property type="entry name" value="Claudin_2"/>
    <property type="match status" value="1"/>
</dbReference>